<reference evidence="1" key="1">
    <citation type="submission" date="2023-04" db="EMBL/GenBank/DDBJ databases">
        <authorList>
            <consortium name="ELIXIR-Norway"/>
        </authorList>
    </citation>
    <scope>NUCLEOTIDE SEQUENCE [LARGE SCALE GENOMIC DNA]</scope>
</reference>
<keyword evidence="2" id="KW-1185">Reference proteome</keyword>
<sequence>MAGALGGSCRGEQAAPWVGEAGASGGGSRGGQVVCPPTRCCARGPVPASAPGTSETAVLGTSCSVFPELPAGSPAVDSVEPYLTLCSLTPSQPPPCLILLTWLFNP</sequence>
<dbReference type="EMBL" id="OX459956">
    <property type="protein sequence ID" value="CAI9162399.1"/>
    <property type="molecule type" value="Genomic_DNA"/>
</dbReference>
<name>A0ABN8YLQ8_RANTA</name>
<organism evidence="1 2">
    <name type="scientific">Rangifer tarandus platyrhynchus</name>
    <name type="common">Svalbard reindeer</name>
    <dbReference type="NCBI Taxonomy" id="3082113"/>
    <lineage>
        <taxon>Eukaryota</taxon>
        <taxon>Metazoa</taxon>
        <taxon>Chordata</taxon>
        <taxon>Craniata</taxon>
        <taxon>Vertebrata</taxon>
        <taxon>Euteleostomi</taxon>
        <taxon>Mammalia</taxon>
        <taxon>Eutheria</taxon>
        <taxon>Laurasiatheria</taxon>
        <taxon>Artiodactyla</taxon>
        <taxon>Ruminantia</taxon>
        <taxon>Pecora</taxon>
        <taxon>Cervidae</taxon>
        <taxon>Odocoileinae</taxon>
        <taxon>Rangifer</taxon>
    </lineage>
</organism>
<dbReference type="Proteomes" id="UP001176941">
    <property type="component" value="Chromosome 20"/>
</dbReference>
<proteinExistence type="predicted"/>
<evidence type="ECO:0000313" key="2">
    <source>
        <dbReference type="Proteomes" id="UP001176941"/>
    </source>
</evidence>
<protein>
    <submittedName>
        <fullName evidence="1">Uncharacterized protein</fullName>
    </submittedName>
</protein>
<gene>
    <name evidence="1" type="ORF">MRATA1EN1_LOCUS11361</name>
</gene>
<evidence type="ECO:0000313" key="1">
    <source>
        <dbReference type="EMBL" id="CAI9162399.1"/>
    </source>
</evidence>
<accession>A0ABN8YLQ8</accession>